<evidence type="ECO:0000256" key="1">
    <source>
        <dbReference type="SAM" id="MobiDB-lite"/>
    </source>
</evidence>
<proteinExistence type="predicted"/>
<evidence type="ECO:0000313" key="2">
    <source>
        <dbReference type="EMBL" id="KAK6958019.1"/>
    </source>
</evidence>
<organism evidence="2 3">
    <name type="scientific">Daldinia eschscholtzii</name>
    <dbReference type="NCBI Taxonomy" id="292717"/>
    <lineage>
        <taxon>Eukaryota</taxon>
        <taxon>Fungi</taxon>
        <taxon>Dikarya</taxon>
        <taxon>Ascomycota</taxon>
        <taxon>Pezizomycotina</taxon>
        <taxon>Sordariomycetes</taxon>
        <taxon>Xylariomycetidae</taxon>
        <taxon>Xylariales</taxon>
        <taxon>Hypoxylaceae</taxon>
        <taxon>Daldinia</taxon>
    </lineage>
</organism>
<sequence length="62" mass="6648">MASPDVPSIIPVPTVSSGIDILQDNSKLNTFAKPERIMDERNGQTADNSEDGTASWTTSILD</sequence>
<keyword evidence="3" id="KW-1185">Reference proteome</keyword>
<accession>A0AAX6MZI2</accession>
<reference evidence="2 3" key="1">
    <citation type="journal article" date="2024" name="Front Chem Biol">
        <title>Unveiling the potential of Daldinia eschscholtzii MFLUCC 19-0629 through bioactivity and bioinformatics studies for enhanced sustainable agriculture production.</title>
        <authorList>
            <person name="Brooks S."/>
            <person name="Weaver J.A."/>
            <person name="Klomchit A."/>
            <person name="Alharthi S.A."/>
            <person name="Onlamun T."/>
            <person name="Nurani R."/>
            <person name="Vong T.K."/>
            <person name="Alberti F."/>
            <person name="Greco C."/>
        </authorList>
    </citation>
    <scope>NUCLEOTIDE SEQUENCE [LARGE SCALE GENOMIC DNA]</scope>
    <source>
        <strain evidence="2">MFLUCC 19-0629</strain>
    </source>
</reference>
<protein>
    <submittedName>
        <fullName evidence="2">Uncharacterized protein</fullName>
    </submittedName>
</protein>
<comment type="caution">
    <text evidence="2">The sequence shown here is derived from an EMBL/GenBank/DDBJ whole genome shotgun (WGS) entry which is preliminary data.</text>
</comment>
<evidence type="ECO:0000313" key="3">
    <source>
        <dbReference type="Proteomes" id="UP001369815"/>
    </source>
</evidence>
<feature type="region of interest" description="Disordered" evidence="1">
    <location>
        <begin position="32"/>
        <end position="62"/>
    </location>
</feature>
<feature type="compositionally biased region" description="Basic and acidic residues" evidence="1">
    <location>
        <begin position="33"/>
        <end position="42"/>
    </location>
</feature>
<feature type="compositionally biased region" description="Polar residues" evidence="1">
    <location>
        <begin position="43"/>
        <end position="62"/>
    </location>
</feature>
<name>A0AAX6MZI2_9PEZI</name>
<dbReference type="EMBL" id="JBANMG010000001">
    <property type="protein sequence ID" value="KAK6958019.1"/>
    <property type="molecule type" value="Genomic_DNA"/>
</dbReference>
<dbReference type="Proteomes" id="UP001369815">
    <property type="component" value="Unassembled WGS sequence"/>
</dbReference>
<dbReference type="AlphaFoldDB" id="A0AAX6MZI2"/>
<gene>
    <name evidence="2" type="ORF">Daesc_000812</name>
</gene>